<keyword evidence="5" id="KW-1185">Reference proteome</keyword>
<dbReference type="PANTHER" id="PTHR43080:SF2">
    <property type="entry name" value="CBS DOMAIN-CONTAINING PROTEIN"/>
    <property type="match status" value="1"/>
</dbReference>
<evidence type="ECO:0000259" key="3">
    <source>
        <dbReference type="PROSITE" id="PS51371"/>
    </source>
</evidence>
<dbReference type="EMBL" id="BOON01000041">
    <property type="protein sequence ID" value="GII24774.1"/>
    <property type="molecule type" value="Genomic_DNA"/>
</dbReference>
<dbReference type="InterPro" id="IPR046342">
    <property type="entry name" value="CBS_dom_sf"/>
</dbReference>
<evidence type="ECO:0000256" key="1">
    <source>
        <dbReference type="ARBA" id="ARBA00023122"/>
    </source>
</evidence>
<evidence type="ECO:0000313" key="5">
    <source>
        <dbReference type="Proteomes" id="UP000599074"/>
    </source>
</evidence>
<dbReference type="AlphaFoldDB" id="A0A8J3TED8"/>
<name>A0A8J3TED8_9ACTN</name>
<protein>
    <recommendedName>
        <fullName evidence="3">CBS domain-containing protein</fullName>
    </recommendedName>
</protein>
<proteinExistence type="predicted"/>
<organism evidence="4 5">
    <name type="scientific">Planosporangium mesophilum</name>
    <dbReference type="NCBI Taxonomy" id="689768"/>
    <lineage>
        <taxon>Bacteria</taxon>
        <taxon>Bacillati</taxon>
        <taxon>Actinomycetota</taxon>
        <taxon>Actinomycetes</taxon>
        <taxon>Micromonosporales</taxon>
        <taxon>Micromonosporaceae</taxon>
        <taxon>Planosporangium</taxon>
    </lineage>
</organism>
<feature type="domain" description="CBS" evidence="3">
    <location>
        <begin position="71"/>
        <end position="132"/>
    </location>
</feature>
<evidence type="ECO:0000313" key="4">
    <source>
        <dbReference type="EMBL" id="GII24774.1"/>
    </source>
</evidence>
<dbReference type="InterPro" id="IPR051257">
    <property type="entry name" value="Diverse_CBS-Domain"/>
</dbReference>
<accession>A0A8J3TED8</accession>
<dbReference type="RefSeq" id="WP_168117213.1">
    <property type="nucleotide sequence ID" value="NZ_BOON01000041.1"/>
</dbReference>
<gene>
    <name evidence="4" type="ORF">Pme01_43710</name>
</gene>
<comment type="caution">
    <text evidence="4">The sequence shown here is derived from an EMBL/GenBank/DDBJ whole genome shotgun (WGS) entry which is preliminary data.</text>
</comment>
<keyword evidence="1 2" id="KW-0129">CBS domain</keyword>
<reference evidence="4" key="1">
    <citation type="submission" date="2021-01" db="EMBL/GenBank/DDBJ databases">
        <title>Whole genome shotgun sequence of Planosporangium mesophilum NBRC 109066.</title>
        <authorList>
            <person name="Komaki H."/>
            <person name="Tamura T."/>
        </authorList>
    </citation>
    <scope>NUCLEOTIDE SEQUENCE</scope>
    <source>
        <strain evidence="4">NBRC 109066</strain>
    </source>
</reference>
<dbReference type="SMART" id="SM00116">
    <property type="entry name" value="CBS"/>
    <property type="match status" value="2"/>
</dbReference>
<dbReference type="SUPFAM" id="SSF54631">
    <property type="entry name" value="CBS-domain pair"/>
    <property type="match status" value="1"/>
</dbReference>
<dbReference type="Gene3D" id="3.10.580.10">
    <property type="entry name" value="CBS-domain"/>
    <property type="match status" value="1"/>
</dbReference>
<dbReference type="Proteomes" id="UP000599074">
    <property type="component" value="Unassembled WGS sequence"/>
</dbReference>
<dbReference type="PANTHER" id="PTHR43080">
    <property type="entry name" value="CBS DOMAIN-CONTAINING PROTEIN CBSX3, MITOCHONDRIAL"/>
    <property type="match status" value="1"/>
</dbReference>
<dbReference type="InterPro" id="IPR000644">
    <property type="entry name" value="CBS_dom"/>
</dbReference>
<feature type="domain" description="CBS" evidence="3">
    <location>
        <begin position="6"/>
        <end position="64"/>
    </location>
</feature>
<dbReference type="Pfam" id="PF00571">
    <property type="entry name" value="CBS"/>
    <property type="match status" value="2"/>
</dbReference>
<evidence type="ECO:0000256" key="2">
    <source>
        <dbReference type="PROSITE-ProRule" id="PRU00703"/>
    </source>
</evidence>
<dbReference type="PROSITE" id="PS51371">
    <property type="entry name" value="CBS"/>
    <property type="match status" value="2"/>
</dbReference>
<sequence length="225" mass="24588">MKVGDLSNAYVVSVGPGWSLRDAARHMVEHRVGSAVVLNEDNLVGILTERDVLRAVAEGMGLDETRVEKLMTRDVVTVEPDWEIYEAAAEMAAHHFRHLIVADGSGVLGVLSIRDLLLAGQRVPLADGHWAVLRDPLTFTVRERRRLQRQLISLGGGPPDELDLGELVALLVASWSLDLPLPGDAPDVLDRVPAADLAAVRAAVLSELPELQRAVHPAPGWRRRR</sequence>